<dbReference type="PANTHER" id="PTHR46289:SF19">
    <property type="entry name" value="ZINC FINGER MYM-TYPE CONTAINING 1"/>
    <property type="match status" value="1"/>
</dbReference>
<dbReference type="GeneTree" id="ENSGT00940000154356"/>
<protein>
    <recommendedName>
        <fullName evidence="1">HAT C-terminal dimerisation domain-containing protein</fullName>
    </recommendedName>
</protein>
<dbReference type="OMA" id="LVVWYEI"/>
<dbReference type="InterPro" id="IPR052958">
    <property type="entry name" value="IFN-induced_PKR_regulator"/>
</dbReference>
<name>A0A8C3FTF5_CHRPI</name>
<organism evidence="2 3">
    <name type="scientific">Chrysemys picta bellii</name>
    <name type="common">Western painted turtle</name>
    <name type="synonym">Emys bellii</name>
    <dbReference type="NCBI Taxonomy" id="8478"/>
    <lineage>
        <taxon>Eukaryota</taxon>
        <taxon>Metazoa</taxon>
        <taxon>Chordata</taxon>
        <taxon>Craniata</taxon>
        <taxon>Vertebrata</taxon>
        <taxon>Euteleostomi</taxon>
        <taxon>Archelosauria</taxon>
        <taxon>Testudinata</taxon>
        <taxon>Testudines</taxon>
        <taxon>Cryptodira</taxon>
        <taxon>Durocryptodira</taxon>
        <taxon>Testudinoidea</taxon>
        <taxon>Emydidae</taxon>
        <taxon>Chrysemys</taxon>
    </lineage>
</organism>
<evidence type="ECO:0000313" key="3">
    <source>
        <dbReference type="Proteomes" id="UP000694380"/>
    </source>
</evidence>
<accession>A0A8C3FTF5</accession>
<sequence length="345" mass="40063">LLTILTRHVNSLTVKPLSQTRWESRIDALKPLRYELGNIYDALIEMSGDTTFTRSSGNTARSDAEALANGLSKFKFVTSLILWYNSLFEINLTSKQLQEKNLNIHSAIQKLQQTKNILEEFRSDEGFKRTLVDSLKLAEEIDFPAEFEPEPIHIRQKKQQFSYEGRDTLIQNPKQRFKMNFYFAVLDTAIHSVNERFQQMQQLESVFGFLYDIHSLQKKTAKQIREFYIDATDLCSELQTFSRRFKKHSTPEEVLKFVCENKLTDSFPNIFIALRILLTLPVSVASGERSFSKLKLIKTYLRSTMVQERLVGLATMSIEHEIAEKLDLKELVTELSKLKARKVMF</sequence>
<reference evidence="2" key="1">
    <citation type="submission" date="2025-08" db="UniProtKB">
        <authorList>
            <consortium name="Ensembl"/>
        </authorList>
    </citation>
    <scope>IDENTIFICATION</scope>
</reference>
<dbReference type="InterPro" id="IPR008906">
    <property type="entry name" value="HATC_C_dom"/>
</dbReference>
<reference evidence="2" key="2">
    <citation type="submission" date="2025-09" db="UniProtKB">
        <authorList>
            <consortium name="Ensembl"/>
        </authorList>
    </citation>
    <scope>IDENTIFICATION</scope>
</reference>
<proteinExistence type="predicted"/>
<dbReference type="SUPFAM" id="SSF53098">
    <property type="entry name" value="Ribonuclease H-like"/>
    <property type="match status" value="1"/>
</dbReference>
<feature type="domain" description="HAT C-terminal dimerisation" evidence="1">
    <location>
        <begin position="250"/>
        <end position="321"/>
    </location>
</feature>
<dbReference type="PANTHER" id="PTHR46289">
    <property type="entry name" value="52 KDA REPRESSOR OF THE INHIBITOR OF THE PROTEIN KINASE-LIKE PROTEIN-RELATED"/>
    <property type="match status" value="1"/>
</dbReference>
<evidence type="ECO:0000259" key="1">
    <source>
        <dbReference type="Pfam" id="PF05699"/>
    </source>
</evidence>
<dbReference type="GO" id="GO:0046983">
    <property type="term" value="F:protein dimerization activity"/>
    <property type="evidence" value="ECO:0007669"/>
    <property type="project" value="InterPro"/>
</dbReference>
<keyword evidence="3" id="KW-1185">Reference proteome</keyword>
<evidence type="ECO:0000313" key="2">
    <source>
        <dbReference type="Ensembl" id="ENSCPBP00000013990.1"/>
    </source>
</evidence>
<dbReference type="InterPro" id="IPR012337">
    <property type="entry name" value="RNaseH-like_sf"/>
</dbReference>
<dbReference type="Proteomes" id="UP000694380">
    <property type="component" value="Unplaced"/>
</dbReference>
<dbReference type="Pfam" id="PF05699">
    <property type="entry name" value="Dimer_Tnp_hAT"/>
    <property type="match status" value="1"/>
</dbReference>
<dbReference type="AlphaFoldDB" id="A0A8C3FTF5"/>
<dbReference type="Ensembl" id="ENSCPBT00000016595.1">
    <property type="protein sequence ID" value="ENSCPBP00000013990.1"/>
    <property type="gene ID" value="ENSCPBG00000010424.1"/>
</dbReference>